<dbReference type="NCBIfam" id="TIGR01180">
    <property type="entry name" value="aman2_put"/>
    <property type="match status" value="1"/>
</dbReference>
<protein>
    <submittedName>
        <fullName evidence="4">Alpha-1,2-mannosidase, putative</fullName>
    </submittedName>
</protein>
<dbReference type="GO" id="GO:0006516">
    <property type="term" value="P:glycoprotein catabolic process"/>
    <property type="evidence" value="ECO:0007669"/>
    <property type="project" value="TreeGrafter"/>
</dbReference>
<dbReference type="SUPFAM" id="SSF48208">
    <property type="entry name" value="Six-hairpin glycosidases"/>
    <property type="match status" value="1"/>
</dbReference>
<dbReference type="Gene3D" id="1.20.1050.60">
    <property type="entry name" value="alpha-1,2-mannosidase"/>
    <property type="match status" value="1"/>
</dbReference>
<evidence type="ECO:0000259" key="2">
    <source>
        <dbReference type="Pfam" id="PF07971"/>
    </source>
</evidence>
<dbReference type="RefSeq" id="WP_074653902.1">
    <property type="nucleotide sequence ID" value="NZ_FNSD01000001.1"/>
</dbReference>
<gene>
    <name evidence="4" type="ORF">SAMN05443244_2136</name>
</gene>
<evidence type="ECO:0000259" key="3">
    <source>
        <dbReference type="Pfam" id="PF17678"/>
    </source>
</evidence>
<proteinExistence type="predicted"/>
<dbReference type="InterPro" id="IPR012939">
    <property type="entry name" value="Glyco_hydro_92"/>
</dbReference>
<feature type="domain" description="Glycosyl hydrolase family 92" evidence="2">
    <location>
        <begin position="284"/>
        <end position="748"/>
    </location>
</feature>
<dbReference type="PANTHER" id="PTHR12143:SF39">
    <property type="entry name" value="SECRETED PROTEIN"/>
    <property type="match status" value="1"/>
</dbReference>
<dbReference type="PANTHER" id="PTHR12143">
    <property type="entry name" value="PEPTIDE N-GLYCANASE PNGASE -RELATED"/>
    <property type="match status" value="1"/>
</dbReference>
<dbReference type="Pfam" id="PF07971">
    <property type="entry name" value="Glyco_hydro_92"/>
    <property type="match status" value="1"/>
</dbReference>
<dbReference type="PROSITE" id="PS51318">
    <property type="entry name" value="TAT"/>
    <property type="match status" value="1"/>
</dbReference>
<feature type="domain" description="Glycosyl hydrolase family 92 N-terminal" evidence="3">
    <location>
        <begin position="42"/>
        <end position="277"/>
    </location>
</feature>
<organism evidence="4 5">
    <name type="scientific">Terriglobus roseus</name>
    <dbReference type="NCBI Taxonomy" id="392734"/>
    <lineage>
        <taxon>Bacteria</taxon>
        <taxon>Pseudomonadati</taxon>
        <taxon>Acidobacteriota</taxon>
        <taxon>Terriglobia</taxon>
        <taxon>Terriglobales</taxon>
        <taxon>Acidobacteriaceae</taxon>
        <taxon>Terriglobus</taxon>
    </lineage>
</organism>
<dbReference type="FunFam" id="3.30.2080.10:FF:000001">
    <property type="entry name" value="Alpha-1,2-mannosidase subfamily"/>
    <property type="match status" value="1"/>
</dbReference>
<dbReference type="InterPro" id="IPR041371">
    <property type="entry name" value="GH92_N"/>
</dbReference>
<reference evidence="4 5" key="1">
    <citation type="submission" date="2016-10" db="EMBL/GenBank/DDBJ databases">
        <authorList>
            <person name="de Groot N.N."/>
        </authorList>
    </citation>
    <scope>NUCLEOTIDE SEQUENCE [LARGE SCALE GENOMIC DNA]</scope>
    <source>
        <strain evidence="4 5">AB35.6</strain>
    </source>
</reference>
<dbReference type="InterPro" id="IPR050883">
    <property type="entry name" value="PNGase"/>
</dbReference>
<dbReference type="Gene3D" id="2.70.98.10">
    <property type="match status" value="1"/>
</dbReference>
<keyword evidence="1" id="KW-0732">Signal</keyword>
<evidence type="ECO:0000256" key="1">
    <source>
        <dbReference type="SAM" id="SignalP"/>
    </source>
</evidence>
<dbReference type="Pfam" id="PF17678">
    <property type="entry name" value="Glyco_hydro_92N"/>
    <property type="match status" value="1"/>
</dbReference>
<dbReference type="InterPro" id="IPR014718">
    <property type="entry name" value="GH-type_carb-bd"/>
</dbReference>
<dbReference type="GO" id="GO:0000224">
    <property type="term" value="F:peptide-N4-(N-acetyl-beta-glucosaminyl)asparagine amidase activity"/>
    <property type="evidence" value="ECO:0007669"/>
    <property type="project" value="TreeGrafter"/>
</dbReference>
<dbReference type="GO" id="GO:0030246">
    <property type="term" value="F:carbohydrate binding"/>
    <property type="evidence" value="ECO:0007669"/>
    <property type="project" value="InterPro"/>
</dbReference>
<accession>A0A1H4N4K9</accession>
<evidence type="ECO:0000313" key="4">
    <source>
        <dbReference type="EMBL" id="SEB90153.1"/>
    </source>
</evidence>
<dbReference type="OrthoDB" id="9804511at2"/>
<dbReference type="InterPro" id="IPR005887">
    <property type="entry name" value="GH92_a_mannosidase_put"/>
</dbReference>
<evidence type="ECO:0000313" key="5">
    <source>
        <dbReference type="Proteomes" id="UP000182409"/>
    </source>
</evidence>
<sequence>MITRRKFLESAAATAAVANLPAKTLLAMAAPVAKDDVLQWADPKIGTGGHGHTFPGASVPFGAMQLSPDTFNEGWDWCSGYHVSDSSIMGFSHTHLSGTGASDLLDFLVMPGVGVAKLQPGTRENPESGYRSRFSHANEVATPGYYSVMLDTSKVKAELTATERVGVHRYTFPASDSAYLIVDLQHAQANKGKSLVVSAELGQTAPDSIAGGHVTNAWGRGRHAFFALTVSKKPKKVVFFKDDAEVPVGKLTGANLKAVLYFDTKANETILVKTGISAVGPDGAANNIKAEVPAWDFDAVRRSAEVKWRQQLGKIHADFADVNHKKIFYSALYHMSLGPTRFDDADGRYRGMDNEVHKLPAGAENYTTFSLWDTFRAAHPAYTLLEPERVPQFMNTLIRMGEESPAGAPVWPLHGRETECMTGFHSASVIAEACNKGVTGVDYAKAYAMLERGRNDDKLGEQQHRDKGYIAADQVEESVSKHFEYCYNDWAMANLASKLKNDAGCKQHLALAKGYKNNWDASVGFMRPKLADGTWASPFSPIEMGHTKKWRDYTESNAWQTTFAVQCDPAGLIDTLGGQKAFLDKLNLLFNQPSTLPDDAPPDIAGMVGQYAHGNEPSHHIAYLYVYAGAPHHTQSRVRSLMETMYKAEPDGMQGNEDVGQMSAWFLLSALGFYPVDPVSTIYVIGSPLTNGATLNMGKGRVLKVEVARKNASDAYVSEFWLNGKKQDRAWFHHADIANGGTLKFVMSDKPNMTLGADAKSIPPSLQIV</sequence>
<feature type="chain" id="PRO_5010231020" evidence="1">
    <location>
        <begin position="30"/>
        <end position="769"/>
    </location>
</feature>
<feature type="signal peptide" evidence="1">
    <location>
        <begin position="1"/>
        <end position="29"/>
    </location>
</feature>
<dbReference type="InterPro" id="IPR008928">
    <property type="entry name" value="6-hairpin_glycosidase_sf"/>
</dbReference>
<dbReference type="GO" id="GO:0005829">
    <property type="term" value="C:cytosol"/>
    <property type="evidence" value="ECO:0007669"/>
    <property type="project" value="TreeGrafter"/>
</dbReference>
<dbReference type="Proteomes" id="UP000182409">
    <property type="component" value="Unassembled WGS sequence"/>
</dbReference>
<dbReference type="Gene3D" id="1.20.1610.10">
    <property type="entry name" value="alpha-1,2-mannosidases domains"/>
    <property type="match status" value="1"/>
</dbReference>
<dbReference type="AlphaFoldDB" id="A0A1H4N4K9"/>
<dbReference type="Gene3D" id="3.30.2080.10">
    <property type="entry name" value="GH92 mannosidase domain"/>
    <property type="match status" value="1"/>
</dbReference>
<name>A0A1H4N4K9_9BACT</name>
<dbReference type="InterPro" id="IPR006311">
    <property type="entry name" value="TAT_signal"/>
</dbReference>
<dbReference type="EMBL" id="FNSD01000001">
    <property type="protein sequence ID" value="SEB90153.1"/>
    <property type="molecule type" value="Genomic_DNA"/>
</dbReference>
<dbReference type="GO" id="GO:0005975">
    <property type="term" value="P:carbohydrate metabolic process"/>
    <property type="evidence" value="ECO:0007669"/>
    <property type="project" value="InterPro"/>
</dbReference>